<evidence type="ECO:0000259" key="2">
    <source>
        <dbReference type="Pfam" id="PF04059"/>
    </source>
</evidence>
<evidence type="ECO:0000256" key="1">
    <source>
        <dbReference type="ARBA" id="ARBA00022884"/>
    </source>
</evidence>
<sequence>MNNSFNNFRQCYNLPGNRSYISQSDTSLFRNKQQSLKNDRNNQHSSNEELFADIERSCNMNVSGESLPTSEEEHSLIDQAIDLFSDTKVILPKQQTDIRDVQDQMIKDINHVFVDSCYKSYLSTEIFEPEFLDNNQSLKDQFYENNHRRKRKTISDEDSHNFIVRIDGIEGDTRTTVMVKNIPNKYTIQMLKELIDYNHSASYDFLYLPIDFKNKCNMGYAFINFVNSHMITSFHNEFHGQKWPHFNSEKICQLRYARIQGRSALLQHFQFSSVMNQKDKKLKPVIVPQNELQRIQQMIQMQKQ</sequence>
<gene>
    <name evidence="3" type="ORF">PPRIM_AZ9-3.1.T0330096</name>
</gene>
<comment type="caution">
    <text evidence="3">The sequence shown here is derived from an EMBL/GenBank/DDBJ whole genome shotgun (WGS) entry which is preliminary data.</text>
</comment>
<organism evidence="3 4">
    <name type="scientific">Paramecium primaurelia</name>
    <dbReference type="NCBI Taxonomy" id="5886"/>
    <lineage>
        <taxon>Eukaryota</taxon>
        <taxon>Sar</taxon>
        <taxon>Alveolata</taxon>
        <taxon>Ciliophora</taxon>
        <taxon>Intramacronucleata</taxon>
        <taxon>Oligohymenophorea</taxon>
        <taxon>Peniculida</taxon>
        <taxon>Parameciidae</taxon>
        <taxon>Paramecium</taxon>
    </lineage>
</organism>
<keyword evidence="4" id="KW-1185">Reference proteome</keyword>
<evidence type="ECO:0000313" key="3">
    <source>
        <dbReference type="EMBL" id="CAD8062357.1"/>
    </source>
</evidence>
<dbReference type="GO" id="GO:0003723">
    <property type="term" value="F:RNA binding"/>
    <property type="evidence" value="ECO:0007669"/>
    <property type="project" value="UniProtKB-KW"/>
</dbReference>
<keyword evidence="1" id="KW-0694">RNA-binding</keyword>
<protein>
    <recommendedName>
        <fullName evidence="2">Mei2-like C-terminal RNA recognition motif domain-containing protein</fullName>
    </recommendedName>
</protein>
<feature type="domain" description="Mei2-like C-terminal RNA recognition motif" evidence="2">
    <location>
        <begin position="174"/>
        <end position="270"/>
    </location>
</feature>
<accession>A0A8S1L4F8</accession>
<dbReference type="InterPro" id="IPR007201">
    <property type="entry name" value="Mei2-like_Rrm_C"/>
</dbReference>
<dbReference type="EMBL" id="CAJJDM010000032">
    <property type="protein sequence ID" value="CAD8062357.1"/>
    <property type="molecule type" value="Genomic_DNA"/>
</dbReference>
<dbReference type="Proteomes" id="UP000688137">
    <property type="component" value="Unassembled WGS sequence"/>
</dbReference>
<reference evidence="3" key="1">
    <citation type="submission" date="2021-01" db="EMBL/GenBank/DDBJ databases">
        <authorList>
            <consortium name="Genoscope - CEA"/>
            <person name="William W."/>
        </authorList>
    </citation>
    <scope>NUCLEOTIDE SEQUENCE</scope>
</reference>
<name>A0A8S1L4F8_PARPR</name>
<dbReference type="OMA" id="NFVNSHM"/>
<dbReference type="AlphaFoldDB" id="A0A8S1L4F8"/>
<proteinExistence type="predicted"/>
<dbReference type="Pfam" id="PF04059">
    <property type="entry name" value="RRM_2"/>
    <property type="match status" value="1"/>
</dbReference>
<evidence type="ECO:0000313" key="4">
    <source>
        <dbReference type="Proteomes" id="UP000688137"/>
    </source>
</evidence>
<dbReference type="PANTHER" id="PTHR23189">
    <property type="entry name" value="RNA RECOGNITION MOTIF-CONTAINING"/>
    <property type="match status" value="1"/>
</dbReference>